<dbReference type="PANTHER" id="PTHR13715:SF99">
    <property type="entry name" value="INOSITOL 1,4,5-TRISPHOSPHATE RECEPTOR-LIKE PROTEIN A"/>
    <property type="match status" value="1"/>
</dbReference>
<proteinExistence type="predicted"/>
<feature type="domain" description="RIH" evidence="1">
    <location>
        <begin position="159"/>
        <end position="306"/>
    </location>
</feature>
<dbReference type="SUPFAM" id="SSF100909">
    <property type="entry name" value="IP3 receptor type 1 binding core, domain 2"/>
    <property type="match status" value="1"/>
</dbReference>
<reference evidence="3" key="1">
    <citation type="submission" date="2025-08" db="UniProtKB">
        <authorList>
            <consortium name="RefSeq"/>
        </authorList>
    </citation>
    <scope>IDENTIFICATION</scope>
</reference>
<gene>
    <name evidence="3" type="primary">LOC115230051</name>
</gene>
<dbReference type="InterPro" id="IPR000699">
    <property type="entry name" value="RIH_dom"/>
</dbReference>
<dbReference type="AlphaFoldDB" id="A0A7E6EIE7"/>
<protein>
    <submittedName>
        <fullName evidence="3">Inositol 1,4,5-trisphosphate receptor type 3-like</fullName>
    </submittedName>
</protein>
<dbReference type="InterPro" id="IPR035910">
    <property type="entry name" value="RyR/IP3R_RIH_dom_sf"/>
</dbReference>
<name>A0A7E6EIE7_9MOLL</name>
<dbReference type="GO" id="GO:0005262">
    <property type="term" value="F:calcium channel activity"/>
    <property type="evidence" value="ECO:0007669"/>
    <property type="project" value="InterPro"/>
</dbReference>
<dbReference type="RefSeq" id="XP_036355381.1">
    <property type="nucleotide sequence ID" value="XM_036499488.1"/>
</dbReference>
<sequence>MAEQQMGTKKMNNVVVPLLHDCYDPHDQQKKAVNKQKQVVKELREMFNVSSIFEMDFLTKVLMDLANYKYNKTITKSLNILNKLYSSKSNMFKLSMKVQVLLTQDSARVHREVLKNMPILRRLARAKLDGQQVKLMGSILDDLAEFCHLPMTPDEPHPMNQNILISNGILEILFDVLCQDIDTKLLIDQYGGMKEVFRKTLYLLRLLAKENNTVQTHIFDRLDVLLDVRVAESDLAVALKEVFAGNQATCLKIHPRQIQKIVNRAADLQEKAPQFLDLLTMIVKVFGTGLTLKRNQAYVMKYIMQNYKKVAFVLDLTRDNREKIMLNPSMMETLRYYISLLDLLATCAEGENMFIESLCQTILPFDDLLFVLNNQRIDNSLKKPFLRCLHHVYMKNSVAVVETGIGELPHDPDLWEYLSNVSVEMNRLTDSIKEDPDKIAIHLKTAPEKSGAASSLDFESSAYGTVLYILEGVMPFLTTFYKHFYFPDNDAFGNEVDDTDHLAKAVVMFCEVIGPLLYKAEHMKNMVNCITAVVPVSNMPNSNMEGMLRDLPLVLQ</sequence>
<keyword evidence="2" id="KW-1185">Reference proteome</keyword>
<accession>A0A7E6EIE7</accession>
<dbReference type="InterPro" id="IPR015925">
    <property type="entry name" value="Ryanodine_IP3_receptor"/>
</dbReference>
<dbReference type="Pfam" id="PF01365">
    <property type="entry name" value="RYDR_ITPR"/>
    <property type="match status" value="1"/>
</dbReference>
<organism evidence="2 3">
    <name type="scientific">Octopus sinensis</name>
    <name type="common">East Asian common octopus</name>
    <dbReference type="NCBI Taxonomy" id="2607531"/>
    <lineage>
        <taxon>Eukaryota</taxon>
        <taxon>Metazoa</taxon>
        <taxon>Spiralia</taxon>
        <taxon>Lophotrochozoa</taxon>
        <taxon>Mollusca</taxon>
        <taxon>Cephalopoda</taxon>
        <taxon>Coleoidea</taxon>
        <taxon>Octopodiformes</taxon>
        <taxon>Octopoda</taxon>
        <taxon>Incirrata</taxon>
        <taxon>Octopodidae</taxon>
        <taxon>Octopus</taxon>
    </lineage>
</organism>
<evidence type="ECO:0000313" key="3">
    <source>
        <dbReference type="RefSeq" id="XP_036355381.1"/>
    </source>
</evidence>
<dbReference type="Proteomes" id="UP000515154">
    <property type="component" value="Unplaced"/>
</dbReference>
<dbReference type="PANTHER" id="PTHR13715">
    <property type="entry name" value="RYANODINE RECEPTOR AND IP3 RECEPTOR"/>
    <property type="match status" value="1"/>
</dbReference>
<evidence type="ECO:0000259" key="1">
    <source>
        <dbReference type="Pfam" id="PF01365"/>
    </source>
</evidence>
<evidence type="ECO:0000313" key="2">
    <source>
        <dbReference type="Proteomes" id="UP000515154"/>
    </source>
</evidence>
<dbReference type="GO" id="GO:0016020">
    <property type="term" value="C:membrane"/>
    <property type="evidence" value="ECO:0007669"/>
    <property type="project" value="InterPro"/>
</dbReference>
<dbReference type="KEGG" id="osn:115230051"/>